<dbReference type="Gene3D" id="1.20.120.450">
    <property type="entry name" value="dinb family like domain"/>
    <property type="match status" value="1"/>
</dbReference>
<evidence type="ECO:0000313" key="2">
    <source>
        <dbReference type="EMBL" id="GGI56465.1"/>
    </source>
</evidence>
<dbReference type="InterPro" id="IPR034660">
    <property type="entry name" value="DinB/YfiT-like"/>
</dbReference>
<sequence length="153" mass="17655">MTMHYDIDITRKNRILLEGFLDRFTLEQLNKVPTGFKNNIIWNIAHCIVTQQLLVYKLSGLESVLSDEMISLYRKGTKTEHYVSQAEVDEIRNLLYTPINQTEEDYNKGVFKDFKGYTVSTGSILTNVDEALAFNNFHEGIHYGYILALIKAL</sequence>
<evidence type="ECO:0000259" key="1">
    <source>
        <dbReference type="Pfam" id="PF12867"/>
    </source>
</evidence>
<name>A0ABQ2BX96_9FLAO</name>
<dbReference type="Pfam" id="PF12867">
    <property type="entry name" value="DinB_2"/>
    <property type="match status" value="1"/>
</dbReference>
<proteinExistence type="predicted"/>
<protein>
    <recommendedName>
        <fullName evidence="1">DinB-like domain-containing protein</fullName>
    </recommendedName>
</protein>
<dbReference type="SUPFAM" id="SSF109854">
    <property type="entry name" value="DinB/YfiT-like putative metalloenzymes"/>
    <property type="match status" value="1"/>
</dbReference>
<gene>
    <name evidence="2" type="ORF">GCM10011444_07740</name>
</gene>
<keyword evidence="3" id="KW-1185">Reference proteome</keyword>
<dbReference type="Proteomes" id="UP000624701">
    <property type="component" value="Unassembled WGS sequence"/>
</dbReference>
<reference evidence="3" key="1">
    <citation type="journal article" date="2019" name="Int. J. Syst. Evol. Microbiol.">
        <title>The Global Catalogue of Microorganisms (GCM) 10K type strain sequencing project: providing services to taxonomists for standard genome sequencing and annotation.</title>
        <authorList>
            <consortium name="The Broad Institute Genomics Platform"/>
            <consortium name="The Broad Institute Genome Sequencing Center for Infectious Disease"/>
            <person name="Wu L."/>
            <person name="Ma J."/>
        </authorList>
    </citation>
    <scope>NUCLEOTIDE SEQUENCE [LARGE SCALE GENOMIC DNA]</scope>
    <source>
        <strain evidence="3">CCM 8681</strain>
    </source>
</reference>
<dbReference type="EMBL" id="BMDQ01000001">
    <property type="protein sequence ID" value="GGI56465.1"/>
    <property type="molecule type" value="Genomic_DNA"/>
</dbReference>
<evidence type="ECO:0000313" key="3">
    <source>
        <dbReference type="Proteomes" id="UP000624701"/>
    </source>
</evidence>
<comment type="caution">
    <text evidence="2">The sequence shown here is derived from an EMBL/GenBank/DDBJ whole genome shotgun (WGS) entry which is preliminary data.</text>
</comment>
<dbReference type="InterPro" id="IPR024775">
    <property type="entry name" value="DinB-like"/>
</dbReference>
<feature type="domain" description="DinB-like" evidence="1">
    <location>
        <begin position="12"/>
        <end position="146"/>
    </location>
</feature>
<organism evidence="2 3">
    <name type="scientific">Winogradskyella haliclonae</name>
    <dbReference type="NCBI Taxonomy" id="2048558"/>
    <lineage>
        <taxon>Bacteria</taxon>
        <taxon>Pseudomonadati</taxon>
        <taxon>Bacteroidota</taxon>
        <taxon>Flavobacteriia</taxon>
        <taxon>Flavobacteriales</taxon>
        <taxon>Flavobacteriaceae</taxon>
        <taxon>Winogradskyella</taxon>
    </lineage>
</organism>
<accession>A0ABQ2BX96</accession>